<dbReference type="AlphaFoldDB" id="A0AAP0FZH2"/>
<feature type="region of interest" description="Disordered" evidence="5">
    <location>
        <begin position="1"/>
        <end position="25"/>
    </location>
</feature>
<evidence type="ECO:0000256" key="5">
    <source>
        <dbReference type="SAM" id="MobiDB-lite"/>
    </source>
</evidence>
<dbReference type="InterPro" id="IPR018467">
    <property type="entry name" value="CCT_CS"/>
</dbReference>
<dbReference type="Proteomes" id="UP001418222">
    <property type="component" value="Unassembled WGS sequence"/>
</dbReference>
<reference evidence="7 8" key="1">
    <citation type="journal article" date="2022" name="Nat. Plants">
        <title>Genomes of leafy and leafless Platanthera orchids illuminate the evolution of mycoheterotrophy.</title>
        <authorList>
            <person name="Li M.H."/>
            <person name="Liu K.W."/>
            <person name="Li Z."/>
            <person name="Lu H.C."/>
            <person name="Ye Q.L."/>
            <person name="Zhang D."/>
            <person name="Wang J.Y."/>
            <person name="Li Y.F."/>
            <person name="Zhong Z.M."/>
            <person name="Liu X."/>
            <person name="Yu X."/>
            <person name="Liu D.K."/>
            <person name="Tu X.D."/>
            <person name="Liu B."/>
            <person name="Hao Y."/>
            <person name="Liao X.Y."/>
            <person name="Jiang Y.T."/>
            <person name="Sun W.H."/>
            <person name="Chen J."/>
            <person name="Chen Y.Q."/>
            <person name="Ai Y."/>
            <person name="Zhai J.W."/>
            <person name="Wu S.S."/>
            <person name="Zhou Z."/>
            <person name="Hsiao Y.Y."/>
            <person name="Wu W.L."/>
            <person name="Chen Y.Y."/>
            <person name="Lin Y.F."/>
            <person name="Hsu J.L."/>
            <person name="Li C.Y."/>
            <person name="Wang Z.W."/>
            <person name="Zhao X."/>
            <person name="Zhong W.Y."/>
            <person name="Ma X.K."/>
            <person name="Ma L."/>
            <person name="Huang J."/>
            <person name="Chen G.Z."/>
            <person name="Huang M.Z."/>
            <person name="Huang L."/>
            <person name="Peng D.H."/>
            <person name="Luo Y.B."/>
            <person name="Zou S.Q."/>
            <person name="Chen S.P."/>
            <person name="Lan S."/>
            <person name="Tsai W.C."/>
            <person name="Van de Peer Y."/>
            <person name="Liu Z.J."/>
        </authorList>
    </citation>
    <scope>NUCLEOTIDE SEQUENCE [LARGE SCALE GENOMIC DNA]</scope>
    <source>
        <strain evidence="7">Lor287</strain>
    </source>
</reference>
<evidence type="ECO:0000256" key="4">
    <source>
        <dbReference type="RuleBase" id="RU369065"/>
    </source>
</evidence>
<comment type="subcellular location">
    <subcellularLocation>
        <location evidence="4">Nucleus</location>
    </subcellularLocation>
</comment>
<dbReference type="PROSITE" id="PS51320">
    <property type="entry name" value="TIFY"/>
    <property type="match status" value="1"/>
</dbReference>
<keyword evidence="8" id="KW-1185">Reference proteome</keyword>
<comment type="similarity">
    <text evidence="1 4">Belongs to the TIFY/JAZ family.</text>
</comment>
<comment type="caution">
    <text evidence="7">The sequence shown here is derived from an EMBL/GenBank/DDBJ whole genome shotgun (WGS) entry which is preliminary data.</text>
</comment>
<evidence type="ECO:0000313" key="8">
    <source>
        <dbReference type="Proteomes" id="UP001418222"/>
    </source>
</evidence>
<keyword evidence="4" id="KW-0539">Nucleus</keyword>
<keyword evidence="2 4" id="KW-1184">Jasmonic acid signaling pathway</keyword>
<dbReference type="InterPro" id="IPR040390">
    <property type="entry name" value="TIFY/JAZ"/>
</dbReference>
<accession>A0AAP0FZH2</accession>
<sequence length="378" mass="40743">MKKDFLGISRTDSGPNDSRGDRVDSAFPVGSVARRSHINQPSSLQQFIPFKNTQLDEKPKPLFQPVSTAGSNTKPCIVQNTQVSFGIDRNNVQQVSIHASTYLAPVLHASAPITMNSPFFMVHGSSNAPNPTCTAIKPRPLRSPIPNNSSLFGAGVGSFAPWKVVRPPPTSRQLTIFYAGSVNVYDDVPSDKAQTIMHMAREACKASTLDDPIVAQSSSLVNKHAMASSPVLLSTLSLDSQRRNKSECCSMTIDVHEGVIKKAGTMVSASEHDPSTAMSTSMVAATAATILPRAVPQARKASLTRFLEKRKERLSNIVPYYADKKPSENSAGPDATATSSSSAAPPNFCTRNREFSPFRGQAKYSDDNNDSPSTNLEM</sequence>
<dbReference type="GO" id="GO:0005634">
    <property type="term" value="C:nucleus"/>
    <property type="evidence" value="ECO:0007669"/>
    <property type="project" value="UniProtKB-SubCell"/>
</dbReference>
<name>A0AAP0FZH2_9ASPA</name>
<protein>
    <recommendedName>
        <fullName evidence="4">Protein TIFY</fullName>
    </recommendedName>
    <alternativeName>
        <fullName evidence="4">Jasmonate ZIM domain-containing protein</fullName>
    </alternativeName>
</protein>
<dbReference type="GO" id="GO:0031347">
    <property type="term" value="P:regulation of defense response"/>
    <property type="evidence" value="ECO:0007669"/>
    <property type="project" value="UniProtKB-UniRule"/>
</dbReference>
<dbReference type="SMART" id="SM00979">
    <property type="entry name" value="TIFY"/>
    <property type="match status" value="1"/>
</dbReference>
<organism evidence="7 8">
    <name type="scientific">Platanthera zijinensis</name>
    <dbReference type="NCBI Taxonomy" id="2320716"/>
    <lineage>
        <taxon>Eukaryota</taxon>
        <taxon>Viridiplantae</taxon>
        <taxon>Streptophyta</taxon>
        <taxon>Embryophyta</taxon>
        <taxon>Tracheophyta</taxon>
        <taxon>Spermatophyta</taxon>
        <taxon>Magnoliopsida</taxon>
        <taxon>Liliopsida</taxon>
        <taxon>Asparagales</taxon>
        <taxon>Orchidaceae</taxon>
        <taxon>Orchidoideae</taxon>
        <taxon>Orchideae</taxon>
        <taxon>Orchidinae</taxon>
        <taxon>Platanthera</taxon>
    </lineage>
</organism>
<evidence type="ECO:0000313" key="7">
    <source>
        <dbReference type="EMBL" id="KAK8928390.1"/>
    </source>
</evidence>
<gene>
    <name evidence="7" type="primary">TIFY6A</name>
    <name evidence="7" type="ORF">KSP39_PZI017231</name>
</gene>
<proteinExistence type="inferred from homology"/>
<dbReference type="EMBL" id="JBBWWQ010000015">
    <property type="protein sequence ID" value="KAK8928390.1"/>
    <property type="molecule type" value="Genomic_DNA"/>
</dbReference>
<evidence type="ECO:0000259" key="6">
    <source>
        <dbReference type="PROSITE" id="PS51320"/>
    </source>
</evidence>
<dbReference type="Pfam" id="PF06200">
    <property type="entry name" value="tify"/>
    <property type="match status" value="1"/>
</dbReference>
<comment type="domain">
    <text evidence="4">The jas domain is required for interaction with COI1.</text>
</comment>
<evidence type="ECO:0000256" key="1">
    <source>
        <dbReference type="ARBA" id="ARBA00008614"/>
    </source>
</evidence>
<dbReference type="GO" id="GO:0009611">
    <property type="term" value="P:response to wounding"/>
    <property type="evidence" value="ECO:0007669"/>
    <property type="project" value="UniProtKB-UniRule"/>
</dbReference>
<keyword evidence="3" id="KW-0832">Ubl conjugation</keyword>
<evidence type="ECO:0000256" key="2">
    <source>
        <dbReference type="ARBA" id="ARBA00022819"/>
    </source>
</evidence>
<dbReference type="PANTHER" id="PTHR33077">
    <property type="entry name" value="PROTEIN TIFY 4A-RELATED-RELATED"/>
    <property type="match status" value="1"/>
</dbReference>
<feature type="compositionally biased region" description="Low complexity" evidence="5">
    <location>
        <begin position="335"/>
        <end position="344"/>
    </location>
</feature>
<feature type="domain" description="Tify" evidence="6">
    <location>
        <begin position="167"/>
        <end position="202"/>
    </location>
</feature>
<dbReference type="PANTHER" id="PTHR33077:SF90">
    <property type="entry name" value="PROTEIN TIFY 7"/>
    <property type="match status" value="1"/>
</dbReference>
<dbReference type="InterPro" id="IPR010399">
    <property type="entry name" value="Tify_dom"/>
</dbReference>
<evidence type="ECO:0000256" key="3">
    <source>
        <dbReference type="ARBA" id="ARBA00022843"/>
    </source>
</evidence>
<dbReference type="GO" id="GO:2000022">
    <property type="term" value="P:regulation of jasmonic acid mediated signaling pathway"/>
    <property type="evidence" value="ECO:0007669"/>
    <property type="project" value="UniProtKB-UniRule"/>
</dbReference>
<feature type="region of interest" description="Disordered" evidence="5">
    <location>
        <begin position="318"/>
        <end position="378"/>
    </location>
</feature>
<comment type="function">
    <text evidence="4">Repressor of jasmonate responses.</text>
</comment>
<dbReference type="Pfam" id="PF09425">
    <property type="entry name" value="Jas_motif"/>
    <property type="match status" value="1"/>
</dbReference>